<dbReference type="Gene3D" id="3.40.109.40">
    <property type="match status" value="1"/>
</dbReference>
<evidence type="ECO:0000313" key="2">
    <source>
        <dbReference type="Proteomes" id="UP000027665"/>
    </source>
</evidence>
<evidence type="ECO:0008006" key="3">
    <source>
        <dbReference type="Google" id="ProtNLM"/>
    </source>
</evidence>
<protein>
    <recommendedName>
        <fullName evidence="3">AdoMet activation domain-containing protein</fullName>
    </recommendedName>
</protein>
<name>A0A073J3F9_9BACT</name>
<dbReference type="OrthoDB" id="1420678at2"/>
<reference evidence="1 2" key="1">
    <citation type="submission" date="2014-04" db="EMBL/GenBank/DDBJ databases">
        <title>Draft Genome Sequence of Synergistes jonesii.</title>
        <authorList>
            <person name="Coil D.A."/>
            <person name="Eisen J.A."/>
            <person name="Holland-Moritz H.E."/>
        </authorList>
    </citation>
    <scope>NUCLEOTIDE SEQUENCE [LARGE SCALE GENOMIC DNA]</scope>
    <source>
        <strain evidence="1 2">78-1</strain>
    </source>
</reference>
<dbReference type="EMBL" id="JMKI01000031">
    <property type="protein sequence ID" value="KEJ92262.1"/>
    <property type="molecule type" value="Genomic_DNA"/>
</dbReference>
<dbReference type="STRING" id="2754.EH55_04470"/>
<gene>
    <name evidence="1" type="ORF">EH55_04470</name>
</gene>
<sequence>MAIITLYKVSFSCEEVLAKEKEKRKGKKLPEAMENGAYAAFEEALRLVELKAIVETFPIRDISGESVEIARGSVGERFHVGPRVAGLLMPAKEIAAALCTAGGRVADKIHQYGAEGENILMYYLDIFAVKALDELAAKVSAHVEEGAKERGWGVGPLMQPGSVEGWAVTGQKTLFALCQGEQLGLSINESSMLVPHISDSLIIGVGPDYANKRVGSLCPECPRYAVCLWRRENVAE</sequence>
<dbReference type="GeneID" id="90983559"/>
<organism evidence="1 2">
    <name type="scientific">Synergistes jonesii</name>
    <dbReference type="NCBI Taxonomy" id="2754"/>
    <lineage>
        <taxon>Bacteria</taxon>
        <taxon>Thermotogati</taxon>
        <taxon>Synergistota</taxon>
        <taxon>Synergistia</taxon>
        <taxon>Synergistales</taxon>
        <taxon>Synergistaceae</taxon>
        <taxon>Synergistes</taxon>
    </lineage>
</organism>
<dbReference type="SUPFAM" id="SSF56507">
    <property type="entry name" value="Methionine synthase activation domain-like"/>
    <property type="match status" value="1"/>
</dbReference>
<dbReference type="InterPro" id="IPR037010">
    <property type="entry name" value="VitB12-dep_Met_synth_activ_sf"/>
</dbReference>
<proteinExistence type="predicted"/>
<dbReference type="Proteomes" id="UP000027665">
    <property type="component" value="Unassembled WGS sequence"/>
</dbReference>
<keyword evidence="2" id="KW-1185">Reference proteome</keyword>
<dbReference type="RefSeq" id="WP_037975983.1">
    <property type="nucleotide sequence ID" value="NZ_JMKI01000031.1"/>
</dbReference>
<dbReference type="GO" id="GO:0008705">
    <property type="term" value="F:methionine synthase activity"/>
    <property type="evidence" value="ECO:0007669"/>
    <property type="project" value="InterPro"/>
</dbReference>
<comment type="caution">
    <text evidence="1">The sequence shown here is derived from an EMBL/GenBank/DDBJ whole genome shotgun (WGS) entry which is preliminary data.</text>
</comment>
<dbReference type="AlphaFoldDB" id="A0A073J3F9"/>
<dbReference type="eggNOG" id="COG1410">
    <property type="taxonomic scope" value="Bacteria"/>
</dbReference>
<evidence type="ECO:0000313" key="1">
    <source>
        <dbReference type="EMBL" id="KEJ92262.1"/>
    </source>
</evidence>
<accession>A0A073J3F9</accession>